<feature type="domain" description="C2H2-type" evidence="7">
    <location>
        <begin position="517"/>
        <end position="540"/>
    </location>
</feature>
<organism evidence="8 9">
    <name type="scientific">Nesidiocoris tenuis</name>
    <dbReference type="NCBI Taxonomy" id="355587"/>
    <lineage>
        <taxon>Eukaryota</taxon>
        <taxon>Metazoa</taxon>
        <taxon>Ecdysozoa</taxon>
        <taxon>Arthropoda</taxon>
        <taxon>Hexapoda</taxon>
        <taxon>Insecta</taxon>
        <taxon>Pterygota</taxon>
        <taxon>Neoptera</taxon>
        <taxon>Paraneoptera</taxon>
        <taxon>Hemiptera</taxon>
        <taxon>Heteroptera</taxon>
        <taxon>Panheteroptera</taxon>
        <taxon>Cimicomorpha</taxon>
        <taxon>Miridae</taxon>
        <taxon>Dicyphina</taxon>
        <taxon>Nesidiocoris</taxon>
    </lineage>
</organism>
<feature type="region of interest" description="Disordered" evidence="6">
    <location>
        <begin position="542"/>
        <end position="563"/>
    </location>
</feature>
<evidence type="ECO:0000256" key="4">
    <source>
        <dbReference type="ARBA" id="ARBA00022833"/>
    </source>
</evidence>
<dbReference type="PROSITE" id="PS00028">
    <property type="entry name" value="ZINC_FINGER_C2H2_1"/>
    <property type="match status" value="1"/>
</dbReference>
<evidence type="ECO:0000256" key="6">
    <source>
        <dbReference type="SAM" id="MobiDB-lite"/>
    </source>
</evidence>
<name>A0A6H5HG96_9HEMI</name>
<dbReference type="GO" id="GO:0005634">
    <property type="term" value="C:nucleus"/>
    <property type="evidence" value="ECO:0007669"/>
    <property type="project" value="TreeGrafter"/>
</dbReference>
<dbReference type="SUPFAM" id="SSF57667">
    <property type="entry name" value="beta-beta-alpha zinc fingers"/>
    <property type="match status" value="1"/>
</dbReference>
<evidence type="ECO:0000256" key="5">
    <source>
        <dbReference type="PROSITE-ProRule" id="PRU00042"/>
    </source>
</evidence>
<protein>
    <recommendedName>
        <fullName evidence="7">C2H2-type domain-containing protein</fullName>
    </recommendedName>
</protein>
<evidence type="ECO:0000259" key="7">
    <source>
        <dbReference type="PROSITE" id="PS50157"/>
    </source>
</evidence>
<feature type="region of interest" description="Disordered" evidence="6">
    <location>
        <begin position="407"/>
        <end position="426"/>
    </location>
</feature>
<accession>A0A6H5HG96</accession>
<dbReference type="Proteomes" id="UP000479000">
    <property type="component" value="Unassembled WGS sequence"/>
</dbReference>
<dbReference type="GO" id="GO:0008270">
    <property type="term" value="F:zinc ion binding"/>
    <property type="evidence" value="ECO:0007669"/>
    <property type="project" value="UniProtKB-KW"/>
</dbReference>
<keyword evidence="4" id="KW-0862">Zinc</keyword>
<dbReference type="Gene3D" id="3.30.160.60">
    <property type="entry name" value="Classic Zinc Finger"/>
    <property type="match status" value="1"/>
</dbReference>
<feature type="region of interest" description="Disordered" evidence="6">
    <location>
        <begin position="300"/>
        <end position="331"/>
    </location>
</feature>
<keyword evidence="3 5" id="KW-0863">Zinc-finger</keyword>
<dbReference type="GO" id="GO:0000981">
    <property type="term" value="F:DNA-binding transcription factor activity, RNA polymerase II-specific"/>
    <property type="evidence" value="ECO:0007669"/>
    <property type="project" value="TreeGrafter"/>
</dbReference>
<dbReference type="EMBL" id="CADCXU010025640">
    <property type="protein sequence ID" value="CAB0012792.1"/>
    <property type="molecule type" value="Genomic_DNA"/>
</dbReference>
<reference evidence="8 9" key="1">
    <citation type="submission" date="2020-02" db="EMBL/GenBank/DDBJ databases">
        <authorList>
            <person name="Ferguson B K."/>
        </authorList>
    </citation>
    <scope>NUCLEOTIDE SEQUENCE [LARGE SCALE GENOMIC DNA]</scope>
</reference>
<dbReference type="GO" id="GO:0000977">
    <property type="term" value="F:RNA polymerase II transcription regulatory region sequence-specific DNA binding"/>
    <property type="evidence" value="ECO:0007669"/>
    <property type="project" value="TreeGrafter"/>
</dbReference>
<feature type="compositionally biased region" description="Low complexity" evidence="6">
    <location>
        <begin position="411"/>
        <end position="422"/>
    </location>
</feature>
<keyword evidence="1" id="KW-0479">Metal-binding</keyword>
<evidence type="ECO:0000256" key="2">
    <source>
        <dbReference type="ARBA" id="ARBA00022737"/>
    </source>
</evidence>
<gene>
    <name evidence="8" type="ORF">NTEN_LOCUS17486</name>
</gene>
<keyword evidence="9" id="KW-1185">Reference proteome</keyword>
<evidence type="ECO:0000313" key="8">
    <source>
        <dbReference type="EMBL" id="CAB0012792.1"/>
    </source>
</evidence>
<dbReference type="PANTHER" id="PTHR24409">
    <property type="entry name" value="ZINC FINGER PROTEIN 142"/>
    <property type="match status" value="1"/>
</dbReference>
<dbReference type="OrthoDB" id="6581292at2759"/>
<feature type="compositionally biased region" description="Basic and acidic residues" evidence="6">
    <location>
        <begin position="548"/>
        <end position="563"/>
    </location>
</feature>
<dbReference type="Gene3D" id="2.20.25.240">
    <property type="match status" value="1"/>
</dbReference>
<dbReference type="PANTHER" id="PTHR24409:SF295">
    <property type="entry name" value="AZ2-RELATED"/>
    <property type="match status" value="1"/>
</dbReference>
<dbReference type="PROSITE" id="PS50157">
    <property type="entry name" value="ZINC_FINGER_C2H2_2"/>
    <property type="match status" value="1"/>
</dbReference>
<keyword evidence="2" id="KW-0677">Repeat</keyword>
<dbReference type="InterPro" id="IPR013087">
    <property type="entry name" value="Znf_C2H2_type"/>
</dbReference>
<proteinExistence type="predicted"/>
<dbReference type="SMART" id="SM00355">
    <property type="entry name" value="ZnF_C2H2"/>
    <property type="match status" value="3"/>
</dbReference>
<dbReference type="InterPro" id="IPR036236">
    <property type="entry name" value="Znf_C2H2_sf"/>
</dbReference>
<dbReference type="AlphaFoldDB" id="A0A6H5HG96"/>
<evidence type="ECO:0000313" key="9">
    <source>
        <dbReference type="Proteomes" id="UP000479000"/>
    </source>
</evidence>
<evidence type="ECO:0000256" key="3">
    <source>
        <dbReference type="ARBA" id="ARBA00022771"/>
    </source>
</evidence>
<evidence type="ECO:0000256" key="1">
    <source>
        <dbReference type="ARBA" id="ARBA00022723"/>
    </source>
</evidence>
<sequence>MNLICKMRLQFCRVVVDLFWDSYLFLGALTSHSQANQSNSSQAWSWRPFWNRFSSDLRDLYGIGCWIHTRKDLGGHHFLFIKRELILLHSVVNDQTSLKEDFLLRISPVSPRRSIRSTKATKKCKDCPNCNAEAAKSSPIKKSVKTSGKVSRVLGKSRMAVSRDRHRCKCGAKFSMASNLKRHLRRSCVLVFGVKQRKKYTISKKPVPLPIKLEPNADVVVKKAKYRKTHLCECGIKFETTDEYKIHKIESCNVEPAKGAGFGLQCLCGRHFNARSSYYNHRKDCPDFIKGLTPFAVPIPKPKIEEGATDESSPRSKKSKKPENIDSEPDSSIVLPKIKLEPLDDFAIVAPPDQKPLDCKCGRTFSSIFSLNGHLRFCPMKHLHPNFKCSCGAEFDERLPLRRHQIEVHGKSPASKKAAKNVSKAESKISKTAAKKALKKGVKRAKVAGQPVNCVCGKHRFVVSIGGSSLTEEENEEEKEWAKSTDSDKPFRCECGKNFTYKKSLTYHIRHECGRSFLCEACNRTFCSKSYLRTHFKRMHFSPMLPTPDRKKPDSGQETGEKRLKIENGVGSGCRNGNKPIAHHVLDGYRTRTLRPACVFPLCTKRCRSIPEDARKSLFDVFWKKMITDEEKTQFLSSMIDQSLPLRKRKPSDLGFSYCLLVDSQMIPVCRTMFKNTFDIDEKLLRKWLVKPERLPQFVPFVAGKEKTYSTRKGKLHTPGPVEEIEGYIRGSIWLHVNDGFFYRVVKTRSQTLYMICVAEGNPKCPARSMTHSDPEKRTGILMSGAAHSSKHNHPPDHFMLQRLAMRKEIFERCRNETTPLEEIHKEVSQQ</sequence>